<feature type="binding site" evidence="8">
    <location>
        <position position="348"/>
    </location>
    <ligand>
        <name>Mn(2+)</name>
        <dbReference type="ChEBI" id="CHEBI:29035"/>
        <label>2</label>
    </ligand>
</feature>
<feature type="binding site" evidence="8">
    <location>
        <position position="287"/>
    </location>
    <ligand>
        <name>Mn(2+)</name>
        <dbReference type="ChEBI" id="CHEBI:29035"/>
        <label>2</label>
    </ligand>
</feature>
<dbReference type="Gene3D" id="3.40.630.10">
    <property type="entry name" value="Zn peptidases"/>
    <property type="match status" value="1"/>
</dbReference>
<feature type="binding site" evidence="8">
    <location>
        <position position="264"/>
    </location>
    <ligand>
        <name>Mn(2+)</name>
        <dbReference type="ChEBI" id="CHEBI:29035"/>
        <label>2</label>
    </ligand>
</feature>
<dbReference type="PANTHER" id="PTHR11963">
    <property type="entry name" value="LEUCINE AMINOPEPTIDASE-RELATED"/>
    <property type="match status" value="1"/>
</dbReference>
<dbReference type="AlphaFoldDB" id="A0A348HG25"/>
<dbReference type="InterPro" id="IPR011356">
    <property type="entry name" value="Leucine_aapep/pepB"/>
</dbReference>
<comment type="function">
    <text evidence="8">Presumably involved in the processing and regular turnover of intracellular proteins. Catalyzes the removal of unsubstituted N-terminal amino acids from various peptides.</text>
</comment>
<dbReference type="KEGG" id="zpl:ZBT109_1831"/>
<dbReference type="GO" id="GO:0030145">
    <property type="term" value="F:manganese ion binding"/>
    <property type="evidence" value="ECO:0007669"/>
    <property type="project" value="UniProtKB-UniRule"/>
</dbReference>
<feature type="binding site" evidence="8">
    <location>
        <position position="348"/>
    </location>
    <ligand>
        <name>Mn(2+)</name>
        <dbReference type="ChEBI" id="CHEBI:29035"/>
        <label>1</label>
    </ligand>
</feature>
<evidence type="ECO:0000313" key="10">
    <source>
        <dbReference type="EMBL" id="BBG30577.1"/>
    </source>
</evidence>
<keyword evidence="8" id="KW-0963">Cytoplasm</keyword>
<dbReference type="Gene3D" id="3.40.220.10">
    <property type="entry name" value="Leucine Aminopeptidase, subunit E, domain 1"/>
    <property type="match status" value="1"/>
</dbReference>
<dbReference type="InterPro" id="IPR008283">
    <property type="entry name" value="Peptidase_M17_N"/>
</dbReference>
<dbReference type="Pfam" id="PF00883">
    <property type="entry name" value="Peptidase_M17"/>
    <property type="match status" value="1"/>
</dbReference>
<evidence type="ECO:0000256" key="8">
    <source>
        <dbReference type="HAMAP-Rule" id="MF_00181"/>
    </source>
</evidence>
<evidence type="ECO:0000256" key="5">
    <source>
        <dbReference type="ARBA" id="ARBA00022670"/>
    </source>
</evidence>
<dbReference type="InterPro" id="IPR043472">
    <property type="entry name" value="Macro_dom-like"/>
</dbReference>
<keyword evidence="6 8" id="KW-0378">Hydrolase</keyword>
<dbReference type="EMBL" id="AP018933">
    <property type="protein sequence ID" value="BBG30577.1"/>
    <property type="molecule type" value="Genomic_DNA"/>
</dbReference>
<evidence type="ECO:0000256" key="4">
    <source>
        <dbReference type="ARBA" id="ARBA00022438"/>
    </source>
</evidence>
<keyword evidence="11" id="KW-1185">Reference proteome</keyword>
<dbReference type="SUPFAM" id="SSF53187">
    <property type="entry name" value="Zn-dependent exopeptidases"/>
    <property type="match status" value="1"/>
</dbReference>
<dbReference type="GO" id="GO:0005737">
    <property type="term" value="C:cytoplasm"/>
    <property type="evidence" value="ECO:0007669"/>
    <property type="project" value="UniProtKB-SubCell"/>
</dbReference>
<dbReference type="CDD" id="cd00433">
    <property type="entry name" value="Peptidase_M17"/>
    <property type="match status" value="1"/>
</dbReference>
<dbReference type="HAMAP" id="MF_00181">
    <property type="entry name" value="Cytosol_peptidase_M17"/>
    <property type="match status" value="1"/>
</dbReference>
<evidence type="ECO:0000313" key="11">
    <source>
        <dbReference type="Proteomes" id="UP000267342"/>
    </source>
</evidence>
<gene>
    <name evidence="8" type="primary">pepA</name>
    <name evidence="10" type="ORF">ZBT109_1831</name>
</gene>
<accession>A0A348HG25</accession>
<feature type="binding site" evidence="8">
    <location>
        <position position="346"/>
    </location>
    <ligand>
        <name>Mn(2+)</name>
        <dbReference type="ChEBI" id="CHEBI:29035"/>
        <label>1</label>
    </ligand>
</feature>
<name>A0A348HG25_9GAMM</name>
<comment type="catalytic activity">
    <reaction evidence="2 8">
        <text>Release of an N-terminal amino acid, preferentially leucine, but not glutamic or aspartic acids.</text>
        <dbReference type="EC" id="3.4.11.10"/>
    </reaction>
</comment>
<dbReference type="InterPro" id="IPR000819">
    <property type="entry name" value="Peptidase_M17_C"/>
</dbReference>
<keyword evidence="5 8" id="KW-0645">Protease</keyword>
<sequence length="490" mass="51138">MLFTTVTALDQSALDCLILPVFDTDTPSSLVQELDSATDGRLLAPIARGDFKAKAGKTLLRSDLSGLSLTHVLLVGAGKPDTFSMDALQKLLSAAFAAVSELSAKRVGVASEGLTNEKLDTESVARAVAEHALRAAYRFTACKTGDQPKVALESVVLIASAEAKAAAEQGLSVGSAYGEGINFARELANLPGNLCTPAYLADQAQALAADSALTTTILGEEQLRELGAGALLAVGQGSEQESRLIVMEYRGGAESDAPHVLVGKGITFDTGGISLKPGADMDEMRYDMGGAASVLGTFKALLALKPHINVVGIIATAENMPDGKALKPGDIITTLNGMTVEVLNTDAEGRLVLCDALAYAERFAPASVVDIATLTGACIIALGDHASGLYANDDALAQSLRNAADASWDRVWQMPLWDDYQSQLDSNFADIANIGGRKGGSITAACFLSRFAKYPWAHLDVAGTAWHGKQGATGRPVGLLTRYLLQQANA</sequence>
<dbReference type="OrthoDB" id="9809354at2"/>
<evidence type="ECO:0000256" key="3">
    <source>
        <dbReference type="ARBA" id="ARBA00009528"/>
    </source>
</evidence>
<feature type="binding site" evidence="8">
    <location>
        <position position="269"/>
    </location>
    <ligand>
        <name>Mn(2+)</name>
        <dbReference type="ChEBI" id="CHEBI:29035"/>
        <label>2</label>
    </ligand>
</feature>
<dbReference type="EC" id="3.4.11.10" evidence="8"/>
<evidence type="ECO:0000256" key="6">
    <source>
        <dbReference type="ARBA" id="ARBA00022801"/>
    </source>
</evidence>
<dbReference type="NCBIfam" id="NF002073">
    <property type="entry name" value="PRK00913.1-2"/>
    <property type="match status" value="1"/>
</dbReference>
<dbReference type="RefSeq" id="WP_027704955.1">
    <property type="nucleotide sequence ID" value="NZ_AP018933.1"/>
</dbReference>
<proteinExistence type="inferred from homology"/>
<evidence type="ECO:0000256" key="2">
    <source>
        <dbReference type="ARBA" id="ARBA00000967"/>
    </source>
</evidence>
<keyword evidence="4 8" id="KW-0031">Aminopeptidase</keyword>
<dbReference type="SUPFAM" id="SSF52949">
    <property type="entry name" value="Macro domain-like"/>
    <property type="match status" value="1"/>
</dbReference>
<dbReference type="STRING" id="1123510.GCA_000620025_01666"/>
<evidence type="ECO:0000259" key="9">
    <source>
        <dbReference type="PROSITE" id="PS00631"/>
    </source>
</evidence>
<dbReference type="GO" id="GO:0070006">
    <property type="term" value="F:metalloaminopeptidase activity"/>
    <property type="evidence" value="ECO:0007669"/>
    <property type="project" value="InterPro"/>
</dbReference>
<comment type="cofactor">
    <cofactor evidence="8">
        <name>Mn(2+)</name>
        <dbReference type="ChEBI" id="CHEBI:29035"/>
    </cofactor>
    <text evidence="8">Binds 2 manganese ions per subunit.</text>
</comment>
<keyword evidence="7 8" id="KW-0464">Manganese</keyword>
<comment type="subcellular location">
    <subcellularLocation>
        <location evidence="8">Cytoplasm</location>
    </subcellularLocation>
</comment>
<feature type="active site" evidence="8">
    <location>
        <position position="276"/>
    </location>
</feature>
<dbReference type="NCBIfam" id="NF002074">
    <property type="entry name" value="PRK00913.1-4"/>
    <property type="match status" value="1"/>
</dbReference>
<evidence type="ECO:0000256" key="1">
    <source>
        <dbReference type="ARBA" id="ARBA00000135"/>
    </source>
</evidence>
<dbReference type="NCBIfam" id="NF002077">
    <property type="entry name" value="PRK00913.2-4"/>
    <property type="match status" value="1"/>
</dbReference>
<protein>
    <recommendedName>
        <fullName evidence="8">Probable cytosol aminopeptidase</fullName>
        <ecNumber evidence="8">3.4.11.1</ecNumber>
    </recommendedName>
    <alternativeName>
        <fullName evidence="8">Leucine aminopeptidase</fullName>
        <shortName evidence="8">LAP</shortName>
        <ecNumber evidence="8">3.4.11.10</ecNumber>
    </alternativeName>
    <alternativeName>
        <fullName evidence="8">Leucyl aminopeptidase</fullName>
    </alternativeName>
</protein>
<dbReference type="Proteomes" id="UP000267342">
    <property type="component" value="Chromosome"/>
</dbReference>
<comment type="similarity">
    <text evidence="3 8">Belongs to the peptidase M17 family.</text>
</comment>
<dbReference type="EC" id="3.4.11.1" evidence="8"/>
<feature type="binding site" evidence="8">
    <location>
        <position position="269"/>
    </location>
    <ligand>
        <name>Mn(2+)</name>
        <dbReference type="ChEBI" id="CHEBI:29035"/>
        <label>1</label>
    </ligand>
</feature>
<dbReference type="PANTHER" id="PTHR11963:SF23">
    <property type="entry name" value="CYTOSOL AMINOPEPTIDASE"/>
    <property type="match status" value="1"/>
</dbReference>
<dbReference type="PRINTS" id="PR00481">
    <property type="entry name" value="LAMNOPPTDASE"/>
</dbReference>
<feature type="active site" evidence="8">
    <location>
        <position position="350"/>
    </location>
</feature>
<dbReference type="GO" id="GO:0006508">
    <property type="term" value="P:proteolysis"/>
    <property type="evidence" value="ECO:0007669"/>
    <property type="project" value="UniProtKB-KW"/>
</dbReference>
<dbReference type="InterPro" id="IPR023042">
    <property type="entry name" value="Peptidase_M17_leu_NH2_pept"/>
</dbReference>
<organism evidence="10 11">
    <name type="scientific">Zymobacter palmae</name>
    <dbReference type="NCBI Taxonomy" id="33074"/>
    <lineage>
        <taxon>Bacteria</taxon>
        <taxon>Pseudomonadati</taxon>
        <taxon>Pseudomonadota</taxon>
        <taxon>Gammaproteobacteria</taxon>
        <taxon>Oceanospirillales</taxon>
        <taxon>Halomonadaceae</taxon>
        <taxon>Zymobacter group</taxon>
        <taxon>Zymobacter</taxon>
    </lineage>
</organism>
<dbReference type="PROSITE" id="PS00631">
    <property type="entry name" value="CYTOSOL_AP"/>
    <property type="match status" value="1"/>
</dbReference>
<reference evidence="10 11" key="1">
    <citation type="submission" date="2018-09" db="EMBL/GenBank/DDBJ databases">
        <title>Zymobacter palmae IAM14233 (=T109) whole genome analysis.</title>
        <authorList>
            <person name="Yanase H."/>
        </authorList>
    </citation>
    <scope>NUCLEOTIDE SEQUENCE [LARGE SCALE GENOMIC DNA]</scope>
    <source>
        <strain evidence="10 11">IAM14233</strain>
    </source>
</reference>
<dbReference type="Pfam" id="PF02789">
    <property type="entry name" value="Peptidase_M17_N"/>
    <property type="match status" value="1"/>
</dbReference>
<keyword evidence="8" id="KW-0479">Metal-binding</keyword>
<comment type="catalytic activity">
    <reaction evidence="1 8">
        <text>Release of an N-terminal amino acid, Xaa-|-Yaa-, in which Xaa is preferably Leu, but may be other amino acids including Pro although not Arg or Lys, and Yaa may be Pro. Amino acid amides and methyl esters are also readily hydrolyzed, but rates on arylamides are exceedingly low.</text>
        <dbReference type="EC" id="3.4.11.1"/>
    </reaction>
</comment>
<feature type="domain" description="Cytosol aminopeptidase" evidence="9">
    <location>
        <begin position="344"/>
        <end position="351"/>
    </location>
</feature>
<evidence type="ECO:0000256" key="7">
    <source>
        <dbReference type="ARBA" id="ARBA00023211"/>
    </source>
</evidence>